<accession>A0A0L6VIF8</accession>
<name>A0A0L6VIF8_9BASI</name>
<evidence type="ECO:0000313" key="2">
    <source>
        <dbReference type="EMBL" id="KNZ60504.1"/>
    </source>
</evidence>
<dbReference type="OrthoDB" id="2496844at2759"/>
<protein>
    <recommendedName>
        <fullName evidence="1">Tet-like 2OG-Fe(II) oxygenase domain-containing protein</fullName>
    </recommendedName>
</protein>
<keyword evidence="3" id="KW-1185">Reference proteome</keyword>
<reference evidence="2 3" key="1">
    <citation type="submission" date="2015-08" db="EMBL/GenBank/DDBJ databases">
        <title>Next Generation Sequencing and Analysis of the Genome of Puccinia sorghi L Schw, the Causal Agent of Maize Common Rust.</title>
        <authorList>
            <person name="Rochi L."/>
            <person name="Burguener G."/>
            <person name="Darino M."/>
            <person name="Turjanski A."/>
            <person name="Kreff E."/>
            <person name="Dieguez M.J."/>
            <person name="Sacco F."/>
        </authorList>
    </citation>
    <scope>NUCLEOTIDE SEQUENCE [LARGE SCALE GENOMIC DNA]</scope>
    <source>
        <strain evidence="2 3">RO10H11247</strain>
    </source>
</reference>
<proteinExistence type="predicted"/>
<organism evidence="2 3">
    <name type="scientific">Puccinia sorghi</name>
    <dbReference type="NCBI Taxonomy" id="27349"/>
    <lineage>
        <taxon>Eukaryota</taxon>
        <taxon>Fungi</taxon>
        <taxon>Dikarya</taxon>
        <taxon>Basidiomycota</taxon>
        <taxon>Pucciniomycotina</taxon>
        <taxon>Pucciniomycetes</taxon>
        <taxon>Pucciniales</taxon>
        <taxon>Pucciniaceae</taxon>
        <taxon>Puccinia</taxon>
    </lineage>
</organism>
<dbReference type="VEuPathDB" id="FungiDB:VP01_15445g1"/>
<dbReference type="Proteomes" id="UP000037035">
    <property type="component" value="Unassembled WGS sequence"/>
</dbReference>
<sequence>LKIHVLEQNPFILKQFYLVSGPLFDEVKKQHNSLEARGLEPNFKEDPDSFTCHLSFTISDASPFVGIPLRIP</sequence>
<dbReference type="Pfam" id="PF20515">
    <property type="entry name" value="2OG-FeII_Oxy_6"/>
    <property type="match status" value="1"/>
</dbReference>
<feature type="non-terminal residue" evidence="2">
    <location>
        <position position="1"/>
    </location>
</feature>
<evidence type="ECO:0000313" key="3">
    <source>
        <dbReference type="Proteomes" id="UP000037035"/>
    </source>
</evidence>
<comment type="caution">
    <text evidence="2">The sequence shown here is derived from an EMBL/GenBank/DDBJ whole genome shotgun (WGS) entry which is preliminary data.</text>
</comment>
<dbReference type="EMBL" id="LAVV01006048">
    <property type="protein sequence ID" value="KNZ60504.1"/>
    <property type="molecule type" value="Genomic_DNA"/>
</dbReference>
<feature type="domain" description="Tet-like 2OG-Fe(II) oxygenase" evidence="1">
    <location>
        <begin position="7"/>
        <end position="60"/>
    </location>
</feature>
<dbReference type="AlphaFoldDB" id="A0A0L6VIF8"/>
<evidence type="ECO:0000259" key="1">
    <source>
        <dbReference type="Pfam" id="PF20515"/>
    </source>
</evidence>
<gene>
    <name evidence="2" type="ORF">VP01_15445g1</name>
</gene>
<dbReference type="InterPro" id="IPR046798">
    <property type="entry name" value="2OG-FeII_Oxy_6"/>
</dbReference>